<evidence type="ECO:0008006" key="4">
    <source>
        <dbReference type="Google" id="ProtNLM"/>
    </source>
</evidence>
<dbReference type="STRING" id="555512.SAMN04487993_1002173"/>
<reference evidence="2 3" key="1">
    <citation type="submission" date="2016-10" db="EMBL/GenBank/DDBJ databases">
        <authorList>
            <person name="de Groot N.N."/>
        </authorList>
    </citation>
    <scope>NUCLEOTIDE SEQUENCE [LARGE SCALE GENOMIC DNA]</scope>
    <source>
        <strain evidence="2 3">DSM 26424</strain>
    </source>
</reference>
<keyword evidence="3" id="KW-1185">Reference proteome</keyword>
<dbReference type="AlphaFoldDB" id="A0A1G8IX65"/>
<evidence type="ECO:0000313" key="3">
    <source>
        <dbReference type="Proteomes" id="UP000199093"/>
    </source>
</evidence>
<evidence type="ECO:0000256" key="1">
    <source>
        <dbReference type="SAM" id="SignalP"/>
    </source>
</evidence>
<name>A0A1G8IX65_9RHOB</name>
<dbReference type="RefSeq" id="WP_089843467.1">
    <property type="nucleotide sequence ID" value="NZ_FNEJ01000002.1"/>
</dbReference>
<feature type="signal peptide" evidence="1">
    <location>
        <begin position="1"/>
        <end position="22"/>
    </location>
</feature>
<dbReference type="EMBL" id="FNEJ01000002">
    <property type="protein sequence ID" value="SDI23423.1"/>
    <property type="molecule type" value="Genomic_DNA"/>
</dbReference>
<dbReference type="OrthoDB" id="7857490at2"/>
<proteinExistence type="predicted"/>
<organism evidence="2 3">
    <name type="scientific">Salipiger marinus</name>
    <dbReference type="NCBI Taxonomy" id="555512"/>
    <lineage>
        <taxon>Bacteria</taxon>
        <taxon>Pseudomonadati</taxon>
        <taxon>Pseudomonadota</taxon>
        <taxon>Alphaproteobacteria</taxon>
        <taxon>Rhodobacterales</taxon>
        <taxon>Roseobacteraceae</taxon>
        <taxon>Salipiger</taxon>
    </lineage>
</organism>
<accession>A0A1G8IX65</accession>
<feature type="chain" id="PRO_5011483972" description="MetA-pathway of phenol degradation" evidence="1">
    <location>
        <begin position="23"/>
        <end position="222"/>
    </location>
</feature>
<dbReference type="Proteomes" id="UP000199093">
    <property type="component" value="Unassembled WGS sequence"/>
</dbReference>
<evidence type="ECO:0000313" key="2">
    <source>
        <dbReference type="EMBL" id="SDI23423.1"/>
    </source>
</evidence>
<keyword evidence="1" id="KW-0732">Signal</keyword>
<gene>
    <name evidence="2" type="ORF">SAMN04487993_1002173</name>
</gene>
<protein>
    <recommendedName>
        <fullName evidence="4">MetA-pathway of phenol degradation</fullName>
    </recommendedName>
</protein>
<sequence length="222" mass="23465">MCLPRLLSLGLALCLLASGALAGAWPQAKGAGFASATVRLSWPQDLGTWTSLEPTGQYRTLYVEYGLTERLTLGLDLGRSVSGDVKTVAFLRWPLRQSDPGLRVAAEVGLGQIDGAAVLRPGLSLGLGRDWGWMAADALVELPGGGRAAAKLDLTLGLHLPSDRMLLLQVQSGAPADGPGFVRLAPSLVTPLFRKVQTEIGGSWSLTGDRTMGVTMGLWTRF</sequence>